<dbReference type="RefSeq" id="WP_017455850.1">
    <property type="nucleotide sequence ID" value="NZ_FMUI01000002.1"/>
</dbReference>
<dbReference type="InterPro" id="IPR024478">
    <property type="entry name" value="HlyB_4HB_MCP"/>
</dbReference>
<evidence type="ECO:0000256" key="2">
    <source>
        <dbReference type="ARBA" id="ARBA00022481"/>
    </source>
</evidence>
<keyword evidence="2" id="KW-0488">Methylation</keyword>
<comment type="similarity">
    <text evidence="5">Belongs to the methyl-accepting chemotaxis (MCP) protein family.</text>
</comment>
<dbReference type="EMBL" id="FMUI01000002">
    <property type="protein sequence ID" value="SCX41307.1"/>
    <property type="molecule type" value="Genomic_DNA"/>
</dbReference>
<feature type="transmembrane region" description="Helical" evidence="7">
    <location>
        <begin position="187"/>
        <end position="212"/>
    </location>
</feature>
<evidence type="ECO:0000256" key="7">
    <source>
        <dbReference type="SAM" id="Phobius"/>
    </source>
</evidence>
<dbReference type="InterPro" id="IPR004089">
    <property type="entry name" value="MCPsignal_dom"/>
</dbReference>
<comment type="subcellular location">
    <subcellularLocation>
        <location evidence="1">Cell inner membrane</location>
        <topology evidence="1">Multi-pass membrane protein</topology>
    </subcellularLocation>
</comment>
<dbReference type="Gene3D" id="1.10.287.950">
    <property type="entry name" value="Methyl-accepting chemotaxis protein"/>
    <property type="match status" value="1"/>
</dbReference>
<gene>
    <name evidence="10" type="ORF">SAMN02927897_01007</name>
</gene>
<accession>A0A1G4XJL4</accession>
<dbReference type="FunFam" id="1.10.287.950:FF:000001">
    <property type="entry name" value="Methyl-accepting chemotaxis sensory transducer"/>
    <property type="match status" value="1"/>
</dbReference>
<keyword evidence="3" id="KW-0145">Chemotaxis</keyword>
<dbReference type="GO" id="GO:0006935">
    <property type="term" value="P:chemotaxis"/>
    <property type="evidence" value="ECO:0007669"/>
    <property type="project" value="UniProtKB-KW"/>
</dbReference>
<organism evidence="10 11">
    <name type="scientific">Kosakonia sacchari</name>
    <dbReference type="NCBI Taxonomy" id="1158459"/>
    <lineage>
        <taxon>Bacteria</taxon>
        <taxon>Pseudomonadati</taxon>
        <taxon>Pseudomonadota</taxon>
        <taxon>Gammaproteobacteria</taxon>
        <taxon>Enterobacterales</taxon>
        <taxon>Enterobacteriaceae</taxon>
        <taxon>Kosakonia</taxon>
    </lineage>
</organism>
<name>A0A1G4XJL4_9ENTR</name>
<feature type="transmembrane region" description="Helical" evidence="7">
    <location>
        <begin position="7"/>
        <end position="26"/>
    </location>
</feature>
<sequence>MTILKKLLFVFAITFIAMIVLGGLSIRALDNAQSRFDYVVENSLPSISKLSEALQHREEARRQILMSLLINDEAVFTKHMAQAKDELNKTNEIFKYYREQLISDDIDGQLLKKTQDSFDDYLQKAESMVGVYHSEGIEAARKMVSDGGITANASVALSANLKEMLVHNYKIAATYAENNHTQYINTFWLLVGTIIFLLVLIGVFASTILSYLNKGLKNLQNSMGTISSTLDLTVKVDLNKKDELGATATSFNELMAKIREVLSSVKDASNEVDVAASEIAKSNDDLSSRTESQASSLEQTAASMNELSATVRHNMDNAKEANAFIGRVQTMVNESHRELSSLQKSIDDISASSAKISEITDIIDGIAFQTNILALNAAVEAARAGEQGKGFAVVAGEVRSLSQRSSVAARDIRGLIDEAIKNVGQGVSYAANVTTRMNEALGAVDETTVLINQVNNSSTEQSHGIDQVNVAVSQMEGNLQQNAAMVEEMATAANSLSHQAGKLLNDVNAFKL</sequence>
<dbReference type="Pfam" id="PF12729">
    <property type="entry name" value="4HB_MCP_1"/>
    <property type="match status" value="1"/>
</dbReference>
<dbReference type="PRINTS" id="PR00260">
    <property type="entry name" value="CHEMTRNSDUCR"/>
</dbReference>
<feature type="domain" description="HAMP" evidence="9">
    <location>
        <begin position="210"/>
        <end position="263"/>
    </location>
</feature>
<dbReference type="InterPro" id="IPR035440">
    <property type="entry name" value="4HB_MCP_dom_sf"/>
</dbReference>
<dbReference type="InterPro" id="IPR004090">
    <property type="entry name" value="Chemotax_Me-accpt_rcpt"/>
</dbReference>
<keyword evidence="4 6" id="KW-0807">Transducer</keyword>
<dbReference type="PROSITE" id="PS50111">
    <property type="entry name" value="CHEMOTAXIS_TRANSDUC_2"/>
    <property type="match status" value="1"/>
</dbReference>
<dbReference type="PANTHER" id="PTHR43531:SF11">
    <property type="entry name" value="METHYL-ACCEPTING CHEMOTAXIS PROTEIN 3"/>
    <property type="match status" value="1"/>
</dbReference>
<proteinExistence type="inferred from homology"/>
<evidence type="ECO:0000256" key="5">
    <source>
        <dbReference type="ARBA" id="ARBA00029447"/>
    </source>
</evidence>
<dbReference type="Proteomes" id="UP000183569">
    <property type="component" value="Unassembled WGS sequence"/>
</dbReference>
<dbReference type="SUPFAM" id="SSF58104">
    <property type="entry name" value="Methyl-accepting chemotaxis protein (MCP) signaling domain"/>
    <property type="match status" value="1"/>
</dbReference>
<dbReference type="InterPro" id="IPR003660">
    <property type="entry name" value="HAMP_dom"/>
</dbReference>
<evidence type="ECO:0000256" key="6">
    <source>
        <dbReference type="PROSITE-ProRule" id="PRU00284"/>
    </source>
</evidence>
<evidence type="ECO:0000313" key="10">
    <source>
        <dbReference type="EMBL" id="SCX41307.1"/>
    </source>
</evidence>
<evidence type="ECO:0000256" key="3">
    <source>
        <dbReference type="ARBA" id="ARBA00022500"/>
    </source>
</evidence>
<evidence type="ECO:0000259" key="8">
    <source>
        <dbReference type="PROSITE" id="PS50111"/>
    </source>
</evidence>
<evidence type="ECO:0000256" key="1">
    <source>
        <dbReference type="ARBA" id="ARBA00004429"/>
    </source>
</evidence>
<dbReference type="Pfam" id="PF00672">
    <property type="entry name" value="HAMP"/>
    <property type="match status" value="1"/>
</dbReference>
<dbReference type="SUPFAM" id="SSF47170">
    <property type="entry name" value="Aspartate receptor, ligand-binding domain"/>
    <property type="match status" value="1"/>
</dbReference>
<dbReference type="GeneID" id="23843239"/>
<keyword evidence="7" id="KW-0472">Membrane</keyword>
<dbReference type="Pfam" id="PF00015">
    <property type="entry name" value="MCPsignal"/>
    <property type="match status" value="1"/>
</dbReference>
<comment type="caution">
    <text evidence="10">The sequence shown here is derived from an EMBL/GenBank/DDBJ whole genome shotgun (WGS) entry which is preliminary data.</text>
</comment>
<evidence type="ECO:0000313" key="11">
    <source>
        <dbReference type="Proteomes" id="UP000183569"/>
    </source>
</evidence>
<dbReference type="GO" id="GO:0004888">
    <property type="term" value="F:transmembrane signaling receptor activity"/>
    <property type="evidence" value="ECO:0007669"/>
    <property type="project" value="InterPro"/>
</dbReference>
<evidence type="ECO:0000259" key="9">
    <source>
        <dbReference type="PROSITE" id="PS50885"/>
    </source>
</evidence>
<dbReference type="AlphaFoldDB" id="A0A1G4XJL4"/>
<reference evidence="10 11" key="1">
    <citation type="submission" date="2016-10" db="EMBL/GenBank/DDBJ databases">
        <authorList>
            <person name="Varghese N."/>
            <person name="Submissions S."/>
        </authorList>
    </citation>
    <scope>NUCLEOTIDE SEQUENCE [LARGE SCALE GENOMIC DNA]</scope>
    <source>
        <strain evidence="10 11">CGMCC 1.12102</strain>
    </source>
</reference>
<dbReference type="PROSITE" id="PS50885">
    <property type="entry name" value="HAMP"/>
    <property type="match status" value="1"/>
</dbReference>
<dbReference type="SMART" id="SM00283">
    <property type="entry name" value="MA"/>
    <property type="match status" value="1"/>
</dbReference>
<feature type="domain" description="Methyl-accepting transducer" evidence="8">
    <location>
        <begin position="268"/>
        <end position="497"/>
    </location>
</feature>
<dbReference type="GO" id="GO:0007165">
    <property type="term" value="P:signal transduction"/>
    <property type="evidence" value="ECO:0007669"/>
    <property type="project" value="UniProtKB-KW"/>
</dbReference>
<dbReference type="PANTHER" id="PTHR43531">
    <property type="entry name" value="PROTEIN ICFG"/>
    <property type="match status" value="1"/>
</dbReference>
<keyword evidence="7" id="KW-0812">Transmembrane</keyword>
<keyword evidence="7" id="KW-1133">Transmembrane helix</keyword>
<dbReference type="InterPro" id="IPR051310">
    <property type="entry name" value="MCP_chemotaxis"/>
</dbReference>
<dbReference type="CDD" id="cd06225">
    <property type="entry name" value="HAMP"/>
    <property type="match status" value="1"/>
</dbReference>
<dbReference type="GO" id="GO:0005886">
    <property type="term" value="C:plasma membrane"/>
    <property type="evidence" value="ECO:0007669"/>
    <property type="project" value="UniProtKB-SubCell"/>
</dbReference>
<evidence type="ECO:0000256" key="4">
    <source>
        <dbReference type="ARBA" id="ARBA00023224"/>
    </source>
</evidence>
<protein>
    <submittedName>
        <fullName evidence="10">Methyl-accepting chemotaxis protein</fullName>
    </submittedName>
</protein>
<dbReference type="CDD" id="cd11386">
    <property type="entry name" value="MCP_signal"/>
    <property type="match status" value="1"/>
</dbReference>
<dbReference type="SMART" id="SM00304">
    <property type="entry name" value="HAMP"/>
    <property type="match status" value="1"/>
</dbReference>